<evidence type="ECO:0008006" key="4">
    <source>
        <dbReference type="Google" id="ProtNLM"/>
    </source>
</evidence>
<evidence type="ECO:0000256" key="1">
    <source>
        <dbReference type="SAM" id="SignalP"/>
    </source>
</evidence>
<organism evidence="2 3">
    <name type="scientific">Gemmatimonas phototrophica</name>
    <dbReference type="NCBI Taxonomy" id="1379270"/>
    <lineage>
        <taxon>Bacteria</taxon>
        <taxon>Pseudomonadati</taxon>
        <taxon>Gemmatimonadota</taxon>
        <taxon>Gemmatimonadia</taxon>
        <taxon>Gemmatimonadales</taxon>
        <taxon>Gemmatimonadaceae</taxon>
        <taxon>Gemmatimonas</taxon>
    </lineage>
</organism>
<reference evidence="2 3" key="1">
    <citation type="journal article" date="2014" name="Proc. Natl. Acad. Sci. U.S.A.">
        <title>Functional type 2 photosynthetic reaction centers found in the rare bacterial phylum Gemmatimonadetes.</title>
        <authorList>
            <person name="Zeng Y."/>
            <person name="Feng F."/>
            <person name="Medova H."/>
            <person name="Dean J."/>
            <person name="Koblizek M."/>
        </authorList>
    </citation>
    <scope>NUCLEOTIDE SEQUENCE [LARGE SCALE GENOMIC DNA]</scope>
    <source>
        <strain evidence="2 3">AP64</strain>
    </source>
</reference>
<evidence type="ECO:0000313" key="2">
    <source>
        <dbReference type="EMBL" id="AMW04178.1"/>
    </source>
</evidence>
<dbReference type="EMBL" id="CP011454">
    <property type="protein sequence ID" value="AMW04178.1"/>
    <property type="molecule type" value="Genomic_DNA"/>
</dbReference>
<feature type="chain" id="PRO_5007506369" description="Ig-like domain-containing protein" evidence="1">
    <location>
        <begin position="22"/>
        <end position="230"/>
    </location>
</feature>
<keyword evidence="1" id="KW-0732">Signal</keyword>
<sequence>MRRSTTLACLLALLAPLGACTTNEPVTTEVGGPAFAKATTTADPTATWYLPAANSGLTGDGAYLTSGSTESVYANGVCGVSTRIFASATGSGDATLQTDNPTSKTRTCAAFPRKVTLSYVNEAGVAIVDRRPVFMNVRSIATFGSAIAVGETRDGIFAVNLSGTGSGCNALRWNIVFDGATTGASYISVTRLDPTTYQVRSAPGAKAYCVDNGQLYDIHVNFRLVSSRAI</sequence>
<dbReference type="Proteomes" id="UP000076404">
    <property type="component" value="Chromosome"/>
</dbReference>
<name>A0A143BGK1_9BACT</name>
<dbReference type="AlphaFoldDB" id="A0A143BGK1"/>
<reference evidence="2 3" key="2">
    <citation type="journal article" date="2016" name="Environ. Microbiol. Rep.">
        <title>Metagenomic evidence for the presence of phototrophic Gemmatimonadetes bacteria in diverse environments.</title>
        <authorList>
            <person name="Zeng Y."/>
            <person name="Baumbach J."/>
            <person name="Barbosa E.G."/>
            <person name="Azevedo V."/>
            <person name="Zhang C."/>
            <person name="Koblizek M."/>
        </authorList>
    </citation>
    <scope>NUCLEOTIDE SEQUENCE [LARGE SCALE GENOMIC DNA]</scope>
    <source>
        <strain evidence="2 3">AP64</strain>
    </source>
</reference>
<accession>A0A143BGK1</accession>
<protein>
    <recommendedName>
        <fullName evidence="4">Ig-like domain-containing protein</fullName>
    </recommendedName>
</protein>
<gene>
    <name evidence="2" type="ORF">GEMMAAP_03675</name>
</gene>
<dbReference type="STRING" id="1379270.GEMMAAP_03675"/>
<dbReference type="RefSeq" id="WP_026850183.1">
    <property type="nucleotide sequence ID" value="NZ_CP011454.1"/>
</dbReference>
<proteinExistence type="predicted"/>
<keyword evidence="3" id="KW-1185">Reference proteome</keyword>
<feature type="signal peptide" evidence="1">
    <location>
        <begin position="1"/>
        <end position="21"/>
    </location>
</feature>
<dbReference type="KEGG" id="gph:GEMMAAP_03675"/>
<evidence type="ECO:0000313" key="3">
    <source>
        <dbReference type="Proteomes" id="UP000076404"/>
    </source>
</evidence>